<dbReference type="EMBL" id="FWXF01000005">
    <property type="protein sequence ID" value="SMC21617.1"/>
    <property type="molecule type" value="Genomic_DNA"/>
</dbReference>
<sequence length="215" mass="24789">MTRPIGPLSCGSARTQEPSWPWEPRIRPRDIAFDIDGVVADTMQVFVDLARSRYGLTHLRKDHLTCYNLYQCVPAPDHVIDELICLTLDDDHTQRVPAMEGAAEVLTRLADYGPLRFVTARIWPESIIRWLEALLPRVPPSSIQVTATGDPEVKHRVLTQMGVRYFLEDRLETCRLLADQGFRPILFDQPWNRQGGPFPRIYKWRELEGLLEWAV</sequence>
<keyword evidence="5" id="KW-1185">Reference proteome</keyword>
<dbReference type="SUPFAM" id="SSF56784">
    <property type="entry name" value="HAD-like"/>
    <property type="match status" value="1"/>
</dbReference>
<evidence type="ECO:0000256" key="2">
    <source>
        <dbReference type="PIRSR" id="PIRSR610708-1"/>
    </source>
</evidence>
<dbReference type="STRING" id="1121390.SAMN02746041_01234"/>
<evidence type="ECO:0000256" key="1">
    <source>
        <dbReference type="ARBA" id="ARBA00009589"/>
    </source>
</evidence>
<accession>A0A1W1XCK9</accession>
<evidence type="ECO:0000313" key="4">
    <source>
        <dbReference type="EMBL" id="SMC21617.1"/>
    </source>
</evidence>
<feature type="active site" description="Nucleophile" evidence="2">
    <location>
        <position position="34"/>
    </location>
</feature>
<dbReference type="GO" id="GO:0009264">
    <property type="term" value="P:deoxyribonucleotide catabolic process"/>
    <property type="evidence" value="ECO:0007669"/>
    <property type="project" value="InterPro"/>
</dbReference>
<comment type="similarity">
    <text evidence="1">Belongs to the 5'(3')-deoxyribonucleotidase family.</text>
</comment>
<evidence type="ECO:0000256" key="3">
    <source>
        <dbReference type="SAM" id="MobiDB-lite"/>
    </source>
</evidence>
<evidence type="ECO:0000313" key="5">
    <source>
        <dbReference type="Proteomes" id="UP000192783"/>
    </source>
</evidence>
<dbReference type="GO" id="GO:0008253">
    <property type="term" value="F:5'-nucleotidase activity"/>
    <property type="evidence" value="ECO:0007669"/>
    <property type="project" value="InterPro"/>
</dbReference>
<evidence type="ECO:0008006" key="6">
    <source>
        <dbReference type="Google" id="ProtNLM"/>
    </source>
</evidence>
<gene>
    <name evidence="4" type="ORF">SAMN02746041_01234</name>
</gene>
<name>A0A1W1XCK9_9BACT</name>
<dbReference type="PANTHER" id="PTHR35134:SF2">
    <property type="entry name" value="NUCLEOTIDASE YQFW-RELATED"/>
    <property type="match status" value="1"/>
</dbReference>
<dbReference type="InterPro" id="IPR023214">
    <property type="entry name" value="HAD_sf"/>
</dbReference>
<dbReference type="InterPro" id="IPR052419">
    <property type="entry name" value="5_3-deoxyribonucleotidase-like"/>
</dbReference>
<dbReference type="Pfam" id="PF06941">
    <property type="entry name" value="NT5C"/>
    <property type="match status" value="1"/>
</dbReference>
<feature type="active site" description="Proton donor" evidence="2">
    <location>
        <position position="36"/>
    </location>
</feature>
<dbReference type="InterPro" id="IPR010708">
    <property type="entry name" value="5'(3')-deoxyribonucleotidase"/>
</dbReference>
<feature type="region of interest" description="Disordered" evidence="3">
    <location>
        <begin position="1"/>
        <end position="21"/>
    </location>
</feature>
<dbReference type="InterPro" id="IPR036412">
    <property type="entry name" value="HAD-like_sf"/>
</dbReference>
<protein>
    <recommendedName>
        <fullName evidence="6">Nucleotidase</fullName>
    </recommendedName>
</protein>
<dbReference type="Gene3D" id="3.40.50.1000">
    <property type="entry name" value="HAD superfamily/HAD-like"/>
    <property type="match status" value="1"/>
</dbReference>
<dbReference type="PANTHER" id="PTHR35134">
    <property type="entry name" value="NUCLEOTIDASE YQFW-RELATED"/>
    <property type="match status" value="1"/>
</dbReference>
<dbReference type="RefSeq" id="WP_170920385.1">
    <property type="nucleotide sequence ID" value="NZ_FWXF01000005.1"/>
</dbReference>
<dbReference type="Proteomes" id="UP000192783">
    <property type="component" value="Unassembled WGS sequence"/>
</dbReference>
<organism evidence="4 5">
    <name type="scientific">Desulfacinum hydrothermale DSM 13146</name>
    <dbReference type="NCBI Taxonomy" id="1121390"/>
    <lineage>
        <taxon>Bacteria</taxon>
        <taxon>Pseudomonadati</taxon>
        <taxon>Thermodesulfobacteriota</taxon>
        <taxon>Syntrophobacteria</taxon>
        <taxon>Syntrophobacterales</taxon>
        <taxon>Syntrophobacteraceae</taxon>
        <taxon>Desulfacinum</taxon>
    </lineage>
</organism>
<proteinExistence type="inferred from homology"/>
<dbReference type="AlphaFoldDB" id="A0A1W1XCK9"/>
<reference evidence="4 5" key="1">
    <citation type="submission" date="2017-04" db="EMBL/GenBank/DDBJ databases">
        <authorList>
            <person name="Afonso C.L."/>
            <person name="Miller P.J."/>
            <person name="Scott M.A."/>
            <person name="Spackman E."/>
            <person name="Goraichik I."/>
            <person name="Dimitrov K.M."/>
            <person name="Suarez D.L."/>
            <person name="Swayne D.E."/>
        </authorList>
    </citation>
    <scope>NUCLEOTIDE SEQUENCE [LARGE SCALE GENOMIC DNA]</scope>
    <source>
        <strain evidence="4 5">DSM 13146</strain>
    </source>
</reference>